<proteinExistence type="inferred from homology"/>
<keyword evidence="3" id="KW-0749">Sporulation</keyword>
<sequence>MSFTAVAPFPNDRSSDVFAPSYDDLDGEFFDQFLNFSPANSTHHEYSIAPDATALERSLSYSNSRDTSLGSYDDSLTQPEEWQALFTNNIAFYSESSGRAAVSDSELLSLEGISLESPQIPITTQSSLPSTPHPKSVPIARRKTRLADSFSHTKAASGNLERTLRSPIRKQSSASKMSRHSNHSQSELDSLGNKLQLDALKFKFDFEDNPTSPSIDSNTSIRPIKEEALSAFQPLSKQSFPQTRLDTPELCGTHSRKVSSNSTVPRTPEQLQTDSQFWPIATTPMSEQGSHVWWNHASKAPLAHPSPSGYHTNPQLATKSLAYQLQNDLHYEGNREVNIHARRGMDMGNGLMIQVPQQQQQAVIVDNSRVQRWYVNVSEGDGHRNASYPSRHPEYISREQRKHRSSRHAQQALSSPSSSSSKHASNNTLKKRKSSSNLRTKSSSSYPRTPQIPGSGGRTSDFVNYTPSDSKKILTGVAPSGSSKTKARREKEALDRRRKMSEAARRAVVAAGGDVGFLKGVGFEAEEEEEDVE</sequence>
<evidence type="ECO:0000256" key="8">
    <source>
        <dbReference type="SAM" id="MobiDB-lite"/>
    </source>
</evidence>
<organism evidence="9 10">
    <name type="scientific">Amylocarpus encephaloides</name>
    <dbReference type="NCBI Taxonomy" id="45428"/>
    <lineage>
        <taxon>Eukaryota</taxon>
        <taxon>Fungi</taxon>
        <taxon>Dikarya</taxon>
        <taxon>Ascomycota</taxon>
        <taxon>Pezizomycotina</taxon>
        <taxon>Leotiomycetes</taxon>
        <taxon>Helotiales</taxon>
        <taxon>Helotiales incertae sedis</taxon>
        <taxon>Amylocarpus</taxon>
    </lineage>
</organism>
<name>A0A9P8C7K1_9HELO</name>
<evidence type="ECO:0000313" key="10">
    <source>
        <dbReference type="Proteomes" id="UP000824998"/>
    </source>
</evidence>
<gene>
    <name evidence="9" type="ORF">BJ875DRAFT_439425</name>
</gene>
<dbReference type="OrthoDB" id="2575228at2759"/>
<dbReference type="InterPro" id="IPR040112">
    <property type="entry name" value="WetA"/>
</dbReference>
<keyword evidence="7" id="KW-0183">Conidiation</keyword>
<dbReference type="PANTHER" id="PTHR22934:SF25">
    <property type="entry name" value="DEVELOPMENTAL REGULATORY PROTEIN WETA"/>
    <property type="match status" value="1"/>
</dbReference>
<feature type="compositionally biased region" description="Basic and acidic residues" evidence="8">
    <location>
        <begin position="489"/>
        <end position="505"/>
    </location>
</feature>
<dbReference type="Proteomes" id="UP000824998">
    <property type="component" value="Unassembled WGS sequence"/>
</dbReference>
<dbReference type="GO" id="GO:0048315">
    <property type="term" value="P:conidium formation"/>
    <property type="evidence" value="ECO:0007669"/>
    <property type="project" value="UniProtKB-KW"/>
</dbReference>
<evidence type="ECO:0000256" key="7">
    <source>
        <dbReference type="ARBA" id="ARBA00023321"/>
    </source>
</evidence>
<evidence type="ECO:0000256" key="2">
    <source>
        <dbReference type="ARBA" id="ARBA00015342"/>
    </source>
</evidence>
<keyword evidence="4" id="KW-0805">Transcription regulation</keyword>
<evidence type="ECO:0000256" key="5">
    <source>
        <dbReference type="ARBA" id="ARBA00023159"/>
    </source>
</evidence>
<comment type="caution">
    <text evidence="9">The sequence shown here is derived from an EMBL/GenBank/DDBJ whole genome shotgun (WGS) entry which is preliminary data.</text>
</comment>
<comment type="similarity">
    <text evidence="1">Belongs to the wetA family.</text>
</comment>
<dbReference type="EMBL" id="MU251408">
    <property type="protein sequence ID" value="KAG9236382.1"/>
    <property type="molecule type" value="Genomic_DNA"/>
</dbReference>
<evidence type="ECO:0000256" key="6">
    <source>
        <dbReference type="ARBA" id="ARBA00023163"/>
    </source>
</evidence>
<feature type="region of interest" description="Disordered" evidence="8">
    <location>
        <begin position="147"/>
        <end position="189"/>
    </location>
</feature>
<keyword evidence="10" id="KW-1185">Reference proteome</keyword>
<evidence type="ECO:0000256" key="3">
    <source>
        <dbReference type="ARBA" id="ARBA00022969"/>
    </source>
</evidence>
<keyword evidence="5" id="KW-0010">Activator</keyword>
<evidence type="ECO:0000256" key="4">
    <source>
        <dbReference type="ARBA" id="ARBA00023015"/>
    </source>
</evidence>
<dbReference type="PANTHER" id="PTHR22934">
    <property type="entry name" value="PROTEIN ESC1/WETA-RELATED"/>
    <property type="match status" value="1"/>
</dbReference>
<protein>
    <recommendedName>
        <fullName evidence="2">Developmental regulatory protein wetA</fullName>
    </recommendedName>
</protein>
<keyword evidence="6" id="KW-0804">Transcription</keyword>
<feature type="compositionally biased region" description="Low complexity" evidence="8">
    <location>
        <begin position="435"/>
        <end position="445"/>
    </location>
</feature>
<feature type="compositionally biased region" description="Low complexity" evidence="8">
    <location>
        <begin position="414"/>
        <end position="428"/>
    </location>
</feature>
<dbReference type="AlphaFoldDB" id="A0A9P8C7K1"/>
<evidence type="ECO:0000256" key="1">
    <source>
        <dbReference type="ARBA" id="ARBA00008881"/>
    </source>
</evidence>
<evidence type="ECO:0000313" key="9">
    <source>
        <dbReference type="EMBL" id="KAG9236382.1"/>
    </source>
</evidence>
<feature type="region of interest" description="Disordered" evidence="8">
    <location>
        <begin position="380"/>
        <end position="505"/>
    </location>
</feature>
<reference evidence="9" key="1">
    <citation type="journal article" date="2021" name="IMA Fungus">
        <title>Genomic characterization of three marine fungi, including Emericellopsis atlantica sp. nov. with signatures of a generalist lifestyle and marine biomass degradation.</title>
        <authorList>
            <person name="Hagestad O.C."/>
            <person name="Hou L."/>
            <person name="Andersen J.H."/>
            <person name="Hansen E.H."/>
            <person name="Altermark B."/>
            <person name="Li C."/>
            <person name="Kuhnert E."/>
            <person name="Cox R.J."/>
            <person name="Crous P.W."/>
            <person name="Spatafora J.W."/>
            <person name="Lail K."/>
            <person name="Amirebrahimi M."/>
            <person name="Lipzen A."/>
            <person name="Pangilinan J."/>
            <person name="Andreopoulos W."/>
            <person name="Hayes R.D."/>
            <person name="Ng V."/>
            <person name="Grigoriev I.V."/>
            <person name="Jackson S.A."/>
            <person name="Sutton T.D.S."/>
            <person name="Dobson A.D.W."/>
            <person name="Rama T."/>
        </authorList>
    </citation>
    <scope>NUCLEOTIDE SEQUENCE</scope>
    <source>
        <strain evidence="9">TRa018bII</strain>
    </source>
</reference>
<accession>A0A9P8C7K1</accession>
<dbReference type="GO" id="GO:0030435">
    <property type="term" value="P:sporulation resulting in formation of a cellular spore"/>
    <property type="evidence" value="ECO:0007669"/>
    <property type="project" value="UniProtKB-KW"/>
</dbReference>